<evidence type="ECO:0000259" key="3">
    <source>
        <dbReference type="Pfam" id="PF02230"/>
    </source>
</evidence>
<proteinExistence type="predicted"/>
<dbReference type="SUPFAM" id="SSF53474">
    <property type="entry name" value="alpha/beta-Hydrolases"/>
    <property type="match status" value="1"/>
</dbReference>
<dbReference type="Gene3D" id="3.40.50.1820">
    <property type="entry name" value="alpha/beta hydrolase"/>
    <property type="match status" value="1"/>
</dbReference>
<evidence type="ECO:0000313" key="4">
    <source>
        <dbReference type="EMBL" id="TWT46908.1"/>
    </source>
</evidence>
<evidence type="ECO:0000256" key="2">
    <source>
        <dbReference type="SAM" id="SignalP"/>
    </source>
</evidence>
<keyword evidence="5" id="KW-1185">Reference proteome</keyword>
<dbReference type="GO" id="GO:0016787">
    <property type="term" value="F:hydrolase activity"/>
    <property type="evidence" value="ECO:0007669"/>
    <property type="project" value="InterPro"/>
</dbReference>
<dbReference type="PANTHER" id="PTHR43037">
    <property type="entry name" value="UNNAMED PRODUCT-RELATED"/>
    <property type="match status" value="1"/>
</dbReference>
<feature type="chain" id="PRO_5022846244" evidence="2">
    <location>
        <begin position="20"/>
        <end position="270"/>
    </location>
</feature>
<gene>
    <name evidence="4" type="ORF">Pla111_20100</name>
</gene>
<evidence type="ECO:0000256" key="1">
    <source>
        <dbReference type="ARBA" id="ARBA00022729"/>
    </source>
</evidence>
<organism evidence="4 5">
    <name type="scientific">Botrimarina hoheduenensis</name>
    <dbReference type="NCBI Taxonomy" id="2528000"/>
    <lineage>
        <taxon>Bacteria</taxon>
        <taxon>Pseudomonadati</taxon>
        <taxon>Planctomycetota</taxon>
        <taxon>Planctomycetia</taxon>
        <taxon>Pirellulales</taxon>
        <taxon>Lacipirellulaceae</taxon>
        <taxon>Botrimarina</taxon>
    </lineage>
</organism>
<feature type="signal peptide" evidence="2">
    <location>
        <begin position="1"/>
        <end position="19"/>
    </location>
</feature>
<evidence type="ECO:0000313" key="5">
    <source>
        <dbReference type="Proteomes" id="UP000318995"/>
    </source>
</evidence>
<comment type="caution">
    <text evidence="4">The sequence shown here is derived from an EMBL/GenBank/DDBJ whole genome shotgun (WGS) entry which is preliminary data.</text>
</comment>
<feature type="domain" description="Phospholipase/carboxylesterase/thioesterase" evidence="3">
    <location>
        <begin position="58"/>
        <end position="255"/>
    </location>
</feature>
<dbReference type="AlphaFoldDB" id="A0A5C5W7P2"/>
<keyword evidence="1 2" id="KW-0732">Signal</keyword>
<dbReference type="Pfam" id="PF02230">
    <property type="entry name" value="Abhydrolase_2"/>
    <property type="match status" value="1"/>
</dbReference>
<dbReference type="RefSeq" id="WP_146573782.1">
    <property type="nucleotide sequence ID" value="NZ_SJPH01000003.1"/>
</dbReference>
<reference evidence="4 5" key="1">
    <citation type="submission" date="2019-02" db="EMBL/GenBank/DDBJ databases">
        <title>Deep-cultivation of Planctomycetes and their phenomic and genomic characterization uncovers novel biology.</title>
        <authorList>
            <person name="Wiegand S."/>
            <person name="Jogler M."/>
            <person name="Boedeker C."/>
            <person name="Pinto D."/>
            <person name="Vollmers J."/>
            <person name="Rivas-Marin E."/>
            <person name="Kohn T."/>
            <person name="Peeters S.H."/>
            <person name="Heuer A."/>
            <person name="Rast P."/>
            <person name="Oberbeckmann S."/>
            <person name="Bunk B."/>
            <person name="Jeske O."/>
            <person name="Meyerdierks A."/>
            <person name="Storesund J.E."/>
            <person name="Kallscheuer N."/>
            <person name="Luecker S."/>
            <person name="Lage O.M."/>
            <person name="Pohl T."/>
            <person name="Merkel B.J."/>
            <person name="Hornburger P."/>
            <person name="Mueller R.-W."/>
            <person name="Bruemmer F."/>
            <person name="Labrenz M."/>
            <person name="Spormann A.M."/>
            <person name="Op Den Camp H."/>
            <person name="Overmann J."/>
            <person name="Amann R."/>
            <person name="Jetten M.S.M."/>
            <person name="Mascher T."/>
            <person name="Medema M.H."/>
            <person name="Devos D.P."/>
            <person name="Kaster A.-K."/>
            <person name="Ovreas L."/>
            <person name="Rohde M."/>
            <person name="Galperin M.Y."/>
            <person name="Jogler C."/>
        </authorList>
    </citation>
    <scope>NUCLEOTIDE SEQUENCE [LARGE SCALE GENOMIC DNA]</scope>
    <source>
        <strain evidence="4 5">Pla111</strain>
    </source>
</reference>
<sequence length="270" mass="29970" precursor="true">MIRPLFVAAVMLTPLSAIAEESLDQRITPDVLAAFDKAEFEHEGFTLPFRLATPEEVEGEKRPLLLFLHGYGERGSENQRQLIHGGRLFASPEFQARYRAYVLAPQCPDGVEPGGEEQRVWTRLVRTESPTLSEEEALTPQLAAARALVEHLIATQPVDPDRIYVGGLSMGGYATWTLITQDPSRWAAALPICGAGDPSQAARIARIPLWDFHGDEDGAIPVERSREMIAALEAAGGRPIYTEYPGVGHDSWTPTFASRHVWDWLFAQRR</sequence>
<dbReference type="InterPro" id="IPR050955">
    <property type="entry name" value="Plant_Biomass_Hydrol_Est"/>
</dbReference>
<dbReference type="OrthoDB" id="9764953at2"/>
<protein>
    <submittedName>
        <fullName evidence="4">Esterase</fullName>
    </submittedName>
</protein>
<dbReference type="InterPro" id="IPR003140">
    <property type="entry name" value="PLipase/COase/thioEstase"/>
</dbReference>
<dbReference type="PANTHER" id="PTHR43037:SF1">
    <property type="entry name" value="BLL1128 PROTEIN"/>
    <property type="match status" value="1"/>
</dbReference>
<dbReference type="EMBL" id="SJPH01000003">
    <property type="protein sequence ID" value="TWT46908.1"/>
    <property type="molecule type" value="Genomic_DNA"/>
</dbReference>
<dbReference type="InterPro" id="IPR029058">
    <property type="entry name" value="AB_hydrolase_fold"/>
</dbReference>
<name>A0A5C5W7P2_9BACT</name>
<dbReference type="Proteomes" id="UP000318995">
    <property type="component" value="Unassembled WGS sequence"/>
</dbReference>
<accession>A0A5C5W7P2</accession>